<protein>
    <submittedName>
        <fullName evidence="3">Rab-GAP TBC domain-containing protein</fullName>
    </submittedName>
</protein>
<organism evidence="2 3">
    <name type="scientific">Heterorhabditis bacteriophora</name>
    <name type="common">Entomopathogenic nematode worm</name>
    <dbReference type="NCBI Taxonomy" id="37862"/>
    <lineage>
        <taxon>Eukaryota</taxon>
        <taxon>Metazoa</taxon>
        <taxon>Ecdysozoa</taxon>
        <taxon>Nematoda</taxon>
        <taxon>Chromadorea</taxon>
        <taxon>Rhabditida</taxon>
        <taxon>Rhabditina</taxon>
        <taxon>Rhabditomorpha</taxon>
        <taxon>Strongyloidea</taxon>
        <taxon>Heterorhabditidae</taxon>
        <taxon>Heterorhabditis</taxon>
    </lineage>
</organism>
<dbReference type="SUPFAM" id="SSF47923">
    <property type="entry name" value="Ypt/Rab-GAP domain of gyp1p"/>
    <property type="match status" value="1"/>
</dbReference>
<proteinExistence type="predicted"/>
<dbReference type="AlphaFoldDB" id="A0A1I7XHF6"/>
<dbReference type="Gene3D" id="1.10.8.270">
    <property type="entry name" value="putative rabgap domain of human tbc1 domain family member 14 like domains"/>
    <property type="match status" value="1"/>
</dbReference>
<name>A0A1I7XHF6_HETBA</name>
<evidence type="ECO:0000313" key="2">
    <source>
        <dbReference type="Proteomes" id="UP000095283"/>
    </source>
</evidence>
<dbReference type="Gene3D" id="1.10.472.80">
    <property type="entry name" value="Ypt/Rab-GAP domain of gyp1p, domain 3"/>
    <property type="match status" value="1"/>
</dbReference>
<feature type="domain" description="Rab-GAP TBC" evidence="1">
    <location>
        <begin position="28"/>
        <end position="227"/>
    </location>
</feature>
<dbReference type="Pfam" id="PF00566">
    <property type="entry name" value="RabGAP-TBC"/>
    <property type="match status" value="1"/>
</dbReference>
<sequence>MTTPPYTPTTTTRPRHHMVETRNLCRAGIPNSLRPTVWRRLIYQKVHEARAIYGKYYYRNLCSIQESDAERMFSSNHQKQINLDLLRTMPNNIHFMSANCKGVSHLQQVLRAFCLHNGYLGYCQGMNFLAATALLFIGPEDAFWFLIAITEKYFDRSYFDGNLAGAQADQEVLKELLEIKYPSIASHLLSLDIDLATITLNWFIALFFDAVPFSLAFEDIGTLPSKEILRLKHHAYLKILNERLTKRQRTCNILTPENGSISSVDSDDLLISDIVMSEYETGVGFVVAGNSSHGFMGRIFIEKGRAEMKNMNIQFDCRVTSFVLVRKDMAFAGLISGYIVALHFEGIQGTILWEVKLPDTTLRLIYSVGKLFAALANGTLTVLENVEEKSPTCLELFHLPMGAAALSDAIVIGDEVWIATACKIILVDSSSLTTLSTFYVACSSAGGGTSFFEKV</sequence>
<dbReference type="FunFam" id="1.10.8.270:FF:000026">
    <property type="entry name" value="TBC (Tre-2/Bub2/Cdc16) domain family"/>
    <property type="match status" value="1"/>
</dbReference>
<dbReference type="Proteomes" id="UP000095283">
    <property type="component" value="Unplaced"/>
</dbReference>
<dbReference type="PROSITE" id="PS50086">
    <property type="entry name" value="TBC_RABGAP"/>
    <property type="match status" value="1"/>
</dbReference>
<dbReference type="InterPro" id="IPR035969">
    <property type="entry name" value="Rab-GAP_TBC_sf"/>
</dbReference>
<dbReference type="SMART" id="SM00164">
    <property type="entry name" value="TBC"/>
    <property type="match status" value="1"/>
</dbReference>
<dbReference type="GO" id="GO:0005096">
    <property type="term" value="F:GTPase activator activity"/>
    <property type="evidence" value="ECO:0007669"/>
    <property type="project" value="TreeGrafter"/>
</dbReference>
<dbReference type="InterPro" id="IPR000195">
    <property type="entry name" value="Rab-GAP-TBC_dom"/>
</dbReference>
<evidence type="ECO:0000313" key="3">
    <source>
        <dbReference type="WBParaSite" id="Hba_16747"/>
    </source>
</evidence>
<evidence type="ECO:0000259" key="1">
    <source>
        <dbReference type="PROSITE" id="PS50086"/>
    </source>
</evidence>
<accession>A0A1I7XHF6</accession>
<dbReference type="PANTHER" id="PTHR47219">
    <property type="entry name" value="RAB GTPASE-ACTIVATING PROTEIN 1-LIKE"/>
    <property type="match status" value="1"/>
</dbReference>
<keyword evidence="2" id="KW-1185">Reference proteome</keyword>
<reference evidence="3" key="1">
    <citation type="submission" date="2016-11" db="UniProtKB">
        <authorList>
            <consortium name="WormBaseParasite"/>
        </authorList>
    </citation>
    <scope>IDENTIFICATION</scope>
</reference>
<dbReference type="PANTHER" id="PTHR47219:SF20">
    <property type="entry name" value="TBC1 DOMAIN FAMILY MEMBER 2B"/>
    <property type="match status" value="1"/>
</dbReference>
<dbReference type="GO" id="GO:0031267">
    <property type="term" value="F:small GTPase binding"/>
    <property type="evidence" value="ECO:0007669"/>
    <property type="project" value="TreeGrafter"/>
</dbReference>
<dbReference type="WBParaSite" id="Hba_16747">
    <property type="protein sequence ID" value="Hba_16747"/>
    <property type="gene ID" value="Hba_16747"/>
</dbReference>
<dbReference type="InterPro" id="IPR050302">
    <property type="entry name" value="Rab_GAP_TBC_domain"/>
</dbReference>